<proteinExistence type="predicted"/>
<dbReference type="InterPro" id="IPR009061">
    <property type="entry name" value="DNA-bd_dom_put_sf"/>
</dbReference>
<dbReference type="PROSITE" id="PS50110">
    <property type="entry name" value="RESPONSE_REGULATORY"/>
    <property type="match status" value="1"/>
</dbReference>
<dbReference type="InterPro" id="IPR050595">
    <property type="entry name" value="Bact_response_regulator"/>
</dbReference>
<keyword evidence="1 2" id="KW-0597">Phosphoprotein</keyword>
<dbReference type="InterPro" id="IPR010093">
    <property type="entry name" value="SinI_DNA-bd"/>
</dbReference>
<dbReference type="InterPro" id="IPR011006">
    <property type="entry name" value="CheY-like_superfamily"/>
</dbReference>
<dbReference type="SUPFAM" id="SSF52172">
    <property type="entry name" value="CheY-like"/>
    <property type="match status" value="1"/>
</dbReference>
<evidence type="ECO:0000256" key="2">
    <source>
        <dbReference type="PROSITE-ProRule" id="PRU00169"/>
    </source>
</evidence>
<dbReference type="SUPFAM" id="SSF46955">
    <property type="entry name" value="Putative DNA-binding domain"/>
    <property type="match status" value="1"/>
</dbReference>
<protein>
    <submittedName>
        <fullName evidence="4">Helix-turn-helix domain-containing protein</fullName>
    </submittedName>
</protein>
<sequence>MARIEQVSLLPESCSTRDVAQALGLAVRSVQLMVDRGELEAWKTPGGHRRIARASVQRWLAQRQAPNPLGTPLTVVRSAVQPPSVAAVASDHLSSVACKGVGRPKVLLIEDSVHIQNLVRQLLHHHFPQVELYVADDGIVGLVMAGQLQPQVLLVDIVLPSIDGSTLISRWRSHPQFAGSQLIVLTGLDAVEQARYAFALAGVPVAHKPQLVQELPALLATSLQATDVCAWPAIGGRFAQ</sequence>
<comment type="caution">
    <text evidence="4">The sequence shown here is derived from an EMBL/GenBank/DDBJ whole genome shotgun (WGS) entry which is preliminary data.</text>
</comment>
<dbReference type="Gene3D" id="1.10.1660.10">
    <property type="match status" value="1"/>
</dbReference>
<dbReference type="InterPro" id="IPR041657">
    <property type="entry name" value="HTH_17"/>
</dbReference>
<dbReference type="InterPro" id="IPR001789">
    <property type="entry name" value="Sig_transdc_resp-reg_receiver"/>
</dbReference>
<organism evidence="4 5">
    <name type="scientific">Giesbergeria sinuosa</name>
    <dbReference type="NCBI Taxonomy" id="80883"/>
    <lineage>
        <taxon>Bacteria</taxon>
        <taxon>Pseudomonadati</taxon>
        <taxon>Pseudomonadota</taxon>
        <taxon>Betaproteobacteria</taxon>
        <taxon>Burkholderiales</taxon>
        <taxon>Comamonadaceae</taxon>
        <taxon>Giesbergeria</taxon>
    </lineage>
</organism>
<reference evidence="5" key="1">
    <citation type="journal article" date="2019" name="Int. J. Syst. Evol. Microbiol.">
        <title>The Global Catalogue of Microorganisms (GCM) 10K type strain sequencing project: providing services to taxonomists for standard genome sequencing and annotation.</title>
        <authorList>
            <consortium name="The Broad Institute Genomics Platform"/>
            <consortium name="The Broad Institute Genome Sequencing Center for Infectious Disease"/>
            <person name="Wu L."/>
            <person name="Ma J."/>
        </authorList>
    </citation>
    <scope>NUCLEOTIDE SEQUENCE [LARGE SCALE GENOMIC DNA]</scope>
    <source>
        <strain evidence="5">CCUG 49452</strain>
    </source>
</reference>
<name>A0ABV9QHW6_9BURK</name>
<dbReference type="CDD" id="cd00156">
    <property type="entry name" value="REC"/>
    <property type="match status" value="1"/>
</dbReference>
<feature type="domain" description="Response regulatory" evidence="3">
    <location>
        <begin position="105"/>
        <end position="223"/>
    </location>
</feature>
<dbReference type="Gene3D" id="3.40.50.2300">
    <property type="match status" value="1"/>
</dbReference>
<dbReference type="PANTHER" id="PTHR44591:SF3">
    <property type="entry name" value="RESPONSE REGULATORY DOMAIN-CONTAINING PROTEIN"/>
    <property type="match status" value="1"/>
</dbReference>
<evidence type="ECO:0000256" key="1">
    <source>
        <dbReference type="ARBA" id="ARBA00022553"/>
    </source>
</evidence>
<dbReference type="PANTHER" id="PTHR44591">
    <property type="entry name" value="STRESS RESPONSE REGULATOR PROTEIN 1"/>
    <property type="match status" value="1"/>
</dbReference>
<dbReference type="EMBL" id="JBHSHJ010000012">
    <property type="protein sequence ID" value="MFC4789932.1"/>
    <property type="molecule type" value="Genomic_DNA"/>
</dbReference>
<dbReference type="Pfam" id="PF00072">
    <property type="entry name" value="Response_reg"/>
    <property type="match status" value="1"/>
</dbReference>
<dbReference type="SMART" id="SM00448">
    <property type="entry name" value="REC"/>
    <property type="match status" value="1"/>
</dbReference>
<dbReference type="RefSeq" id="WP_382433797.1">
    <property type="nucleotide sequence ID" value="NZ_JBHSHJ010000012.1"/>
</dbReference>
<evidence type="ECO:0000313" key="4">
    <source>
        <dbReference type="EMBL" id="MFC4789932.1"/>
    </source>
</evidence>
<dbReference type="Pfam" id="PF12728">
    <property type="entry name" value="HTH_17"/>
    <property type="match status" value="1"/>
</dbReference>
<feature type="modified residue" description="4-aspartylphosphate" evidence="2">
    <location>
        <position position="156"/>
    </location>
</feature>
<gene>
    <name evidence="4" type="ORF">ACFO6X_13175</name>
</gene>
<accession>A0ABV9QHW6</accession>
<evidence type="ECO:0000259" key="3">
    <source>
        <dbReference type="PROSITE" id="PS50110"/>
    </source>
</evidence>
<dbReference type="Proteomes" id="UP001596001">
    <property type="component" value="Unassembled WGS sequence"/>
</dbReference>
<evidence type="ECO:0000313" key="5">
    <source>
        <dbReference type="Proteomes" id="UP001596001"/>
    </source>
</evidence>
<dbReference type="NCBIfam" id="TIGR01764">
    <property type="entry name" value="excise"/>
    <property type="match status" value="1"/>
</dbReference>
<keyword evidence="5" id="KW-1185">Reference proteome</keyword>